<feature type="region of interest" description="Disordered" evidence="1">
    <location>
        <begin position="43"/>
        <end position="83"/>
    </location>
</feature>
<organism evidence="2 3">
    <name type="scientific">Mesorhizobium sanjuanii</name>
    <dbReference type="NCBI Taxonomy" id="2037900"/>
    <lineage>
        <taxon>Bacteria</taxon>
        <taxon>Pseudomonadati</taxon>
        <taxon>Pseudomonadota</taxon>
        <taxon>Alphaproteobacteria</taxon>
        <taxon>Hyphomicrobiales</taxon>
        <taxon>Phyllobacteriaceae</taxon>
        <taxon>Mesorhizobium</taxon>
    </lineage>
</organism>
<evidence type="ECO:0000313" key="3">
    <source>
        <dbReference type="Proteomes" id="UP000219182"/>
    </source>
</evidence>
<evidence type="ECO:0000313" key="2">
    <source>
        <dbReference type="EMBL" id="PDQ21873.1"/>
    </source>
</evidence>
<gene>
    <name evidence="2" type="ORF">CN311_06775</name>
</gene>
<dbReference type="Proteomes" id="UP000219182">
    <property type="component" value="Unassembled WGS sequence"/>
</dbReference>
<dbReference type="EMBL" id="NWQG01000034">
    <property type="protein sequence ID" value="PDQ21873.1"/>
    <property type="molecule type" value="Genomic_DNA"/>
</dbReference>
<comment type="caution">
    <text evidence="2">The sequence shown here is derived from an EMBL/GenBank/DDBJ whole genome shotgun (WGS) entry which is preliminary data.</text>
</comment>
<evidence type="ECO:0000256" key="1">
    <source>
        <dbReference type="SAM" id="MobiDB-lite"/>
    </source>
</evidence>
<name>A0A2A6FJF8_9HYPH</name>
<reference evidence="2 3" key="1">
    <citation type="submission" date="2017-09" db="EMBL/GenBank/DDBJ databases">
        <title>Mesorhizobum sanjuanii sp. nov. isolated from nodules of Lotus tenuis in saline-alkaline lowlands of Flooding Pampa.</title>
        <authorList>
            <person name="Sannazzaro A.I."/>
            <person name="Torres Tejerizo G.A."/>
            <person name="Fontana F."/>
            <person name="Cumpa Velazquez L.M."/>
            <person name="Hansen L."/>
            <person name="Pistorio M."/>
            <person name="Estrella M.J."/>
        </authorList>
    </citation>
    <scope>NUCLEOTIDE SEQUENCE [LARGE SCALE GENOMIC DNA]</scope>
    <source>
        <strain evidence="2 3">BSA136</strain>
    </source>
</reference>
<protein>
    <submittedName>
        <fullName evidence="2">Uncharacterized protein</fullName>
    </submittedName>
</protein>
<dbReference type="AlphaFoldDB" id="A0A2A6FJF8"/>
<sequence>MSLFSAKGLLRPYLALSIGHAFKVPVRFDPDLIATEAFPSGSVVVSSQPNRRSPCCPQPRPGGSLRRRWRLSMKSQSKRRDPS</sequence>
<keyword evidence="3" id="KW-1185">Reference proteome</keyword>
<accession>A0A2A6FJF8</accession>
<proteinExistence type="predicted"/>